<dbReference type="EMBL" id="JAZHFV010000003">
    <property type="protein sequence ID" value="MEX4007994.1"/>
    <property type="molecule type" value="Genomic_DNA"/>
</dbReference>
<protein>
    <submittedName>
        <fullName evidence="3">UDP-2,3-diacylglucosamine diphosphatase LpxI</fullName>
        <ecNumber evidence="3">3.6.1.54</ecNumber>
    </submittedName>
</protein>
<gene>
    <name evidence="3" type="primary">lpxI</name>
    <name evidence="3" type="ORF">V1479_11810</name>
</gene>
<feature type="domain" description="LpxI N-terminal" evidence="2">
    <location>
        <begin position="17"/>
        <end position="149"/>
    </location>
</feature>
<dbReference type="InterPro" id="IPR043167">
    <property type="entry name" value="LpxI_C_sf"/>
</dbReference>
<evidence type="ECO:0000259" key="2">
    <source>
        <dbReference type="Pfam" id="PF17930"/>
    </source>
</evidence>
<accession>A0ABV3WVA1</accession>
<dbReference type="InterPro" id="IPR053174">
    <property type="entry name" value="LpxI"/>
</dbReference>
<reference evidence="3 4" key="1">
    <citation type="submission" date="2024-01" db="EMBL/GenBank/DDBJ databases">
        <title>New evidence supports the origin of RcGTA from prophage.</title>
        <authorList>
            <person name="Xu Y."/>
            <person name="Liu B."/>
            <person name="Chen F."/>
        </authorList>
    </citation>
    <scope>NUCLEOTIDE SEQUENCE [LARGE SCALE GENOMIC DNA]</scope>
    <source>
        <strain evidence="3 4">CBW1107-2</strain>
    </source>
</reference>
<organism evidence="3 4">
    <name type="scientific">Neoaquamicrobium sediminum</name>
    <dbReference type="NCBI Taxonomy" id="1849104"/>
    <lineage>
        <taxon>Bacteria</taxon>
        <taxon>Pseudomonadati</taxon>
        <taxon>Pseudomonadota</taxon>
        <taxon>Alphaproteobacteria</taxon>
        <taxon>Hyphomicrobiales</taxon>
        <taxon>Phyllobacteriaceae</taxon>
        <taxon>Neoaquamicrobium</taxon>
    </lineage>
</organism>
<dbReference type="Gene3D" id="3.40.50.20">
    <property type="match status" value="1"/>
</dbReference>
<dbReference type="PANTHER" id="PTHR39962:SF1">
    <property type="entry name" value="LPXI FAMILY PROTEIN"/>
    <property type="match status" value="1"/>
</dbReference>
<comment type="caution">
    <text evidence="3">The sequence shown here is derived from an EMBL/GenBank/DDBJ whole genome shotgun (WGS) entry which is preliminary data.</text>
</comment>
<sequence>MMTRADQPNAQASRDGRIAVIAGGGALPVAVVRTLLDRGEKPFVILIAGEVDDEQSFDGAEQAVLAVEDFGQALPLLKKHGVKRLVMSGNVVRRPNLRRVRWNLSTLALLPRVAAGLLRGDDGLLRTIIEIAEANDIAVVGPHEIVPDLLAPEGTLTRATSTSRDRRDLEAASEAALAIGRLDIGQAAIAIGGRAVALEGIEGTDGLLERTAQMRGHGRLAGKKRGVLVKHCKPLQERRADLPAIGPQTVEGAHKAGLAGIAVDAGRSFILDFDKTIARADELGLFVVGMPAKPEDDQ</sequence>
<evidence type="ECO:0000259" key="1">
    <source>
        <dbReference type="Pfam" id="PF06230"/>
    </source>
</evidence>
<dbReference type="InterPro" id="IPR041255">
    <property type="entry name" value="LpxI_N"/>
</dbReference>
<name>A0ABV3WVA1_9HYPH</name>
<dbReference type="InterPro" id="IPR010415">
    <property type="entry name" value="LpxI_C"/>
</dbReference>
<feature type="domain" description="LpxI C-terminal" evidence="1">
    <location>
        <begin position="152"/>
        <end position="288"/>
    </location>
</feature>
<evidence type="ECO:0000313" key="4">
    <source>
        <dbReference type="Proteomes" id="UP001559025"/>
    </source>
</evidence>
<dbReference type="EC" id="3.6.1.54" evidence="3"/>
<keyword evidence="4" id="KW-1185">Reference proteome</keyword>
<dbReference type="RefSeq" id="WP_368803059.1">
    <property type="nucleotide sequence ID" value="NZ_JAZHFV010000003.1"/>
</dbReference>
<dbReference type="PANTHER" id="PTHR39962">
    <property type="entry name" value="BLL4848 PROTEIN"/>
    <property type="match status" value="1"/>
</dbReference>
<dbReference type="Gene3D" id="3.40.140.80">
    <property type="match status" value="1"/>
</dbReference>
<evidence type="ECO:0000313" key="3">
    <source>
        <dbReference type="EMBL" id="MEX4007994.1"/>
    </source>
</evidence>
<dbReference type="Pfam" id="PF06230">
    <property type="entry name" value="LpxI_C"/>
    <property type="match status" value="1"/>
</dbReference>
<keyword evidence="3" id="KW-0378">Hydrolase</keyword>
<dbReference type="Pfam" id="PF17930">
    <property type="entry name" value="LpxI_N"/>
    <property type="match status" value="1"/>
</dbReference>
<proteinExistence type="predicted"/>
<dbReference type="GO" id="GO:0016787">
    <property type="term" value="F:hydrolase activity"/>
    <property type="evidence" value="ECO:0007669"/>
    <property type="project" value="UniProtKB-KW"/>
</dbReference>
<dbReference type="Proteomes" id="UP001559025">
    <property type="component" value="Unassembled WGS sequence"/>
</dbReference>